<dbReference type="InterPro" id="IPR047187">
    <property type="entry name" value="SF1_C_Upf1"/>
</dbReference>
<feature type="domain" description="DNA2/NAM7 helicase helicase" evidence="13">
    <location>
        <begin position="384"/>
        <end position="456"/>
    </location>
</feature>
<comment type="subcellular location">
    <subcellularLocation>
        <location evidence="1">Cytoplasm</location>
        <location evidence="1">Cytoplasmic ribonucleoprotein granule</location>
    </subcellularLocation>
</comment>
<evidence type="ECO:0000256" key="4">
    <source>
        <dbReference type="ARBA" id="ARBA00022490"/>
    </source>
</evidence>
<name>S8C4Y1_9LAMI</name>
<dbReference type="GO" id="GO:0032574">
    <property type="term" value="F:5'-3' RNA helicase activity"/>
    <property type="evidence" value="ECO:0007669"/>
    <property type="project" value="InterPro"/>
</dbReference>
<dbReference type="OrthoDB" id="6513042at2759"/>
<dbReference type="Pfam" id="PF13086">
    <property type="entry name" value="AAA_11"/>
    <property type="match status" value="2"/>
</dbReference>
<evidence type="ECO:0000256" key="8">
    <source>
        <dbReference type="ARBA" id="ARBA00022840"/>
    </source>
</evidence>
<evidence type="ECO:0000259" key="15">
    <source>
        <dbReference type="Pfam" id="PF21634"/>
    </source>
</evidence>
<feature type="compositionally biased region" description="Basic and acidic residues" evidence="12">
    <location>
        <begin position="780"/>
        <end position="789"/>
    </location>
</feature>
<feature type="compositionally biased region" description="Basic and acidic residues" evidence="12">
    <location>
        <begin position="797"/>
        <end position="808"/>
    </location>
</feature>
<evidence type="ECO:0000256" key="3">
    <source>
        <dbReference type="ARBA" id="ARBA00012552"/>
    </source>
</evidence>
<dbReference type="Gene3D" id="3.40.50.300">
    <property type="entry name" value="P-loop containing nucleotide triphosphate hydrolases"/>
    <property type="match status" value="2"/>
</dbReference>
<dbReference type="CDD" id="cd18038">
    <property type="entry name" value="DEXXQc_Helz-like"/>
    <property type="match status" value="1"/>
</dbReference>
<dbReference type="GO" id="GO:0016787">
    <property type="term" value="F:hydrolase activity"/>
    <property type="evidence" value="ECO:0007669"/>
    <property type="project" value="UniProtKB-KW"/>
</dbReference>
<feature type="compositionally biased region" description="Polar residues" evidence="12">
    <location>
        <begin position="769"/>
        <end position="779"/>
    </location>
</feature>
<dbReference type="FunFam" id="3.40.50.300:FF:000608">
    <property type="entry name" value="Mov10 RISC complex RNA helicase"/>
    <property type="match status" value="1"/>
</dbReference>
<evidence type="ECO:0000256" key="2">
    <source>
        <dbReference type="ARBA" id="ARBA00005601"/>
    </source>
</evidence>
<dbReference type="PANTHER" id="PTHR45418:SF1">
    <property type="entry name" value="CANCER_TESTIS ANTIGEN 55"/>
    <property type="match status" value="1"/>
</dbReference>
<keyword evidence="7" id="KW-0347">Helicase</keyword>
<dbReference type="GO" id="GO:0031047">
    <property type="term" value="P:regulatory ncRNA-mediated gene silencing"/>
    <property type="evidence" value="ECO:0007669"/>
    <property type="project" value="UniProtKB-KW"/>
</dbReference>
<keyword evidence="8" id="KW-0067">ATP-binding</keyword>
<protein>
    <recommendedName>
        <fullName evidence="3">RNA helicase</fullName>
        <ecNumber evidence="3">3.6.4.13</ecNumber>
    </recommendedName>
</protein>
<dbReference type="GO" id="GO:0036464">
    <property type="term" value="C:cytoplasmic ribonucleoprotein granule"/>
    <property type="evidence" value="ECO:0007669"/>
    <property type="project" value="UniProtKB-SubCell"/>
</dbReference>
<evidence type="ECO:0000313" key="17">
    <source>
        <dbReference type="Proteomes" id="UP000015453"/>
    </source>
</evidence>
<evidence type="ECO:0000256" key="5">
    <source>
        <dbReference type="ARBA" id="ARBA00022741"/>
    </source>
</evidence>
<evidence type="ECO:0000256" key="11">
    <source>
        <dbReference type="ARBA" id="ARBA00047984"/>
    </source>
</evidence>
<feature type="region of interest" description="Disordered" evidence="12">
    <location>
        <begin position="748"/>
        <end position="845"/>
    </location>
</feature>
<dbReference type="FunFam" id="3.40.50.300:FF:001468">
    <property type="entry name" value="Probable RNA helicase SDE3"/>
    <property type="match status" value="1"/>
</dbReference>
<dbReference type="AlphaFoldDB" id="S8C4Y1"/>
<dbReference type="GO" id="GO:0005524">
    <property type="term" value="F:ATP binding"/>
    <property type="evidence" value="ECO:0007669"/>
    <property type="project" value="UniProtKB-KW"/>
</dbReference>
<keyword evidence="4" id="KW-0963">Cytoplasm</keyword>
<dbReference type="Proteomes" id="UP000015453">
    <property type="component" value="Unassembled WGS sequence"/>
</dbReference>
<evidence type="ECO:0000259" key="13">
    <source>
        <dbReference type="Pfam" id="PF13086"/>
    </source>
</evidence>
<keyword evidence="10" id="KW-0943">RNA-mediated gene silencing</keyword>
<dbReference type="Pfam" id="PF13087">
    <property type="entry name" value="AAA_12"/>
    <property type="match status" value="1"/>
</dbReference>
<feature type="domain" description="DNA2/NAM7 helicase helicase" evidence="13">
    <location>
        <begin position="275"/>
        <end position="356"/>
    </location>
</feature>
<dbReference type="PANTHER" id="PTHR45418">
    <property type="entry name" value="CANCER/TESTIS ANTIGEN 55"/>
    <property type="match status" value="1"/>
</dbReference>
<comment type="similarity">
    <text evidence="2">Belongs to the DNA2/NAM7 helicase family. SDE3 subfamily.</text>
</comment>
<dbReference type="SUPFAM" id="SSF52540">
    <property type="entry name" value="P-loop containing nucleoside triphosphate hydrolases"/>
    <property type="match status" value="1"/>
</dbReference>
<evidence type="ECO:0000256" key="10">
    <source>
        <dbReference type="ARBA" id="ARBA00023158"/>
    </source>
</evidence>
<comment type="caution">
    <text evidence="16">The sequence shown here is derived from an EMBL/GenBank/DDBJ whole genome shotgun (WGS) entry which is preliminary data.</text>
</comment>
<evidence type="ECO:0000256" key="9">
    <source>
        <dbReference type="ARBA" id="ARBA00022884"/>
    </source>
</evidence>
<dbReference type="InterPro" id="IPR041679">
    <property type="entry name" value="DNA2/NAM7-like_C"/>
</dbReference>
<proteinExistence type="inferred from homology"/>
<keyword evidence="17" id="KW-1185">Reference proteome</keyword>
<dbReference type="GO" id="GO:0003723">
    <property type="term" value="F:RNA binding"/>
    <property type="evidence" value="ECO:0007669"/>
    <property type="project" value="UniProtKB-KW"/>
</dbReference>
<dbReference type="InterPro" id="IPR027417">
    <property type="entry name" value="P-loop_NTPase"/>
</dbReference>
<organism evidence="16 17">
    <name type="scientific">Genlisea aurea</name>
    <dbReference type="NCBI Taxonomy" id="192259"/>
    <lineage>
        <taxon>Eukaryota</taxon>
        <taxon>Viridiplantae</taxon>
        <taxon>Streptophyta</taxon>
        <taxon>Embryophyta</taxon>
        <taxon>Tracheophyta</taxon>
        <taxon>Spermatophyta</taxon>
        <taxon>Magnoliopsida</taxon>
        <taxon>eudicotyledons</taxon>
        <taxon>Gunneridae</taxon>
        <taxon>Pentapetalae</taxon>
        <taxon>asterids</taxon>
        <taxon>lamiids</taxon>
        <taxon>Lamiales</taxon>
        <taxon>Lentibulariaceae</taxon>
        <taxon>Genlisea</taxon>
    </lineage>
</organism>
<evidence type="ECO:0000256" key="7">
    <source>
        <dbReference type="ARBA" id="ARBA00022806"/>
    </source>
</evidence>
<dbReference type="InterPro" id="IPR026122">
    <property type="entry name" value="MOV-10/SDE3_DEXXQ/H-box"/>
</dbReference>
<dbReference type="Pfam" id="PF21634">
    <property type="entry name" value="MOV-10_beta-barrel"/>
    <property type="match status" value="1"/>
</dbReference>
<feature type="domain" description="DNA2/NAM7 helicase-like C-terminal" evidence="14">
    <location>
        <begin position="467"/>
        <end position="672"/>
    </location>
</feature>
<dbReference type="InterPro" id="IPR049080">
    <property type="entry name" value="MOV-10-like_beta-barrel"/>
</dbReference>
<sequence length="909" mass="101906">MRLLIDNGAKKELCRIGSMHFDVSTSRSMIIGRMNTHSLLFLKLDADTCLYCSSMRHGVSANRLINNFKLMDTPDSKPYSVRPSDGGGRSYRLPLYPIPESIRTIVNNQQIPDAVNKGLTPQNYAPFFKALLAMEEIKLEKDMQEYDMAFVTLKSINNQLLSLEVPGLAENGPSLVIGNYVLAKRAGKDELRYQGVIRRVEAKKICLKFDKMFHAQHREGHLYNVSFTYNRTGMRRLYQALEAAEMLCRKILFPSLYSCIKLQGPLNLVPISSTLNEEQTTAVQMILSSKGEHPYVIYGPPGTGKSKTIVEAIIQLYNMNEKNAILVCAPSNTAADHLLERIISVTIQKNDIFRLNAMGRPLEDIDPKLMDFCCIKRGGFKCPERSILKKYRIIVSTYTSASHLAELGRGYFSHIFLDEAGQASEPDSMVPLSHFYVNHTVVVLAGDPMQLGPVVFCRDAETRGLGTSYLQRLLSMKLYKDGDEKFMTKLVRSYRSHKAILRLPSEMFYDGKLIPCREKGPSSTSSWDSILPNRDFPLLFIGIQGRVEREGSNPSLFNAVEVSKVVDMVRVLTVEKEVKQEDIGVITPYRQQVCKITLALEKLGMDGVKVGSVEQYQGQEKEIIIISTVRSTAKHVESDSRVHCSLGFLSNPRRFNVAVTRAKSLLVVIGNPHILSKDVNWKRLLWYCVDHDSYQGCFLPEREDYYRYGFQNHSESRKDGRNSSRIQRGAATAAADVSWGGFEKVDRVDDSGWNDLPTPPPPVPDSRSRYPSNAPQQNHPDSRGRKTEEPNEADGDIVFRRNDHRVDDSGWNDLPNGAAQRRHRSDSGVRNASPDEADDSGWSGLPTPPALLPAFGRFCLYDSPPPPGAAAAALRLASEAIAVEEEAVKLFGGRRIITVKLYGCHEMVI</sequence>
<gene>
    <name evidence="16" type="ORF">M569_13025</name>
</gene>
<evidence type="ECO:0000256" key="1">
    <source>
        <dbReference type="ARBA" id="ARBA00004331"/>
    </source>
</evidence>
<keyword evidence="5" id="KW-0547">Nucleotide-binding</keyword>
<dbReference type="CDD" id="cd18808">
    <property type="entry name" value="SF1_C_Upf1"/>
    <property type="match status" value="1"/>
</dbReference>
<accession>S8C4Y1</accession>
<dbReference type="InterPro" id="IPR041677">
    <property type="entry name" value="DNA2/NAM7_AAA_11"/>
</dbReference>
<evidence type="ECO:0000313" key="16">
    <source>
        <dbReference type="EMBL" id="EPS61769.1"/>
    </source>
</evidence>
<reference evidence="16 17" key="1">
    <citation type="journal article" date="2013" name="BMC Genomics">
        <title>The miniature genome of a carnivorous plant Genlisea aurea contains a low number of genes and short non-coding sequences.</title>
        <authorList>
            <person name="Leushkin E.V."/>
            <person name="Sutormin R.A."/>
            <person name="Nabieva E.R."/>
            <person name="Penin A.A."/>
            <person name="Kondrashov A.S."/>
            <person name="Logacheva M.D."/>
        </authorList>
    </citation>
    <scope>NUCLEOTIDE SEQUENCE [LARGE SCALE GENOMIC DNA]</scope>
</reference>
<keyword evidence="9" id="KW-0694">RNA-binding</keyword>
<comment type="catalytic activity">
    <reaction evidence="11">
        <text>ATP + H2O = ADP + phosphate + H(+)</text>
        <dbReference type="Rhea" id="RHEA:13065"/>
        <dbReference type="ChEBI" id="CHEBI:15377"/>
        <dbReference type="ChEBI" id="CHEBI:15378"/>
        <dbReference type="ChEBI" id="CHEBI:30616"/>
        <dbReference type="ChEBI" id="CHEBI:43474"/>
        <dbReference type="ChEBI" id="CHEBI:456216"/>
        <dbReference type="EC" id="3.6.4.13"/>
    </reaction>
</comment>
<evidence type="ECO:0000256" key="6">
    <source>
        <dbReference type="ARBA" id="ARBA00022801"/>
    </source>
</evidence>
<feature type="domain" description="Helicase MOV-10-like beta-barrel" evidence="15">
    <location>
        <begin position="146"/>
        <end position="227"/>
    </location>
</feature>
<dbReference type="EC" id="3.6.4.13" evidence="3"/>
<dbReference type="EMBL" id="AUSU01006603">
    <property type="protein sequence ID" value="EPS61769.1"/>
    <property type="molecule type" value="Genomic_DNA"/>
</dbReference>
<evidence type="ECO:0000256" key="12">
    <source>
        <dbReference type="SAM" id="MobiDB-lite"/>
    </source>
</evidence>
<keyword evidence="6" id="KW-0378">Hydrolase</keyword>
<evidence type="ECO:0000259" key="14">
    <source>
        <dbReference type="Pfam" id="PF13087"/>
    </source>
</evidence>